<dbReference type="InterPro" id="IPR026881">
    <property type="entry name" value="WYL_dom"/>
</dbReference>
<evidence type="ECO:0000313" key="5">
    <source>
        <dbReference type="EMBL" id="TQL51202.1"/>
    </source>
</evidence>
<keyword evidence="6" id="KW-1185">Reference proteome</keyword>
<dbReference type="EMBL" id="VFOP01000001">
    <property type="protein sequence ID" value="TQL51202.1"/>
    <property type="molecule type" value="Genomic_DNA"/>
</dbReference>
<dbReference type="PANTHER" id="PTHR34580:SF1">
    <property type="entry name" value="PROTEIN PAFC"/>
    <property type="match status" value="1"/>
</dbReference>
<evidence type="ECO:0000313" key="6">
    <source>
        <dbReference type="Proteomes" id="UP000319516"/>
    </source>
</evidence>
<dbReference type="Pfam" id="PF25583">
    <property type="entry name" value="WCX"/>
    <property type="match status" value="1"/>
</dbReference>
<feature type="domain" description="WYL" evidence="2">
    <location>
        <begin position="149"/>
        <end position="217"/>
    </location>
</feature>
<dbReference type="Pfam" id="PF13280">
    <property type="entry name" value="WYL"/>
    <property type="match status" value="1"/>
</dbReference>
<proteinExistence type="predicted"/>
<keyword evidence="5" id="KW-0647">Proteasome</keyword>
<dbReference type="InterPro" id="IPR028349">
    <property type="entry name" value="PafC-like"/>
</dbReference>
<evidence type="ECO:0000259" key="3">
    <source>
        <dbReference type="Pfam" id="PF19187"/>
    </source>
</evidence>
<evidence type="ECO:0000256" key="1">
    <source>
        <dbReference type="SAM" id="MobiDB-lite"/>
    </source>
</evidence>
<accession>A0A542YSX7</accession>
<protein>
    <submittedName>
        <fullName evidence="5">Proteasome accessory factor C</fullName>
    </submittedName>
</protein>
<dbReference type="GO" id="GO:0000502">
    <property type="term" value="C:proteasome complex"/>
    <property type="evidence" value="ECO:0007669"/>
    <property type="project" value="UniProtKB-KW"/>
</dbReference>
<feature type="domain" description="WCX" evidence="4">
    <location>
        <begin position="244"/>
        <end position="318"/>
    </location>
</feature>
<name>A0A542YSX7_9MICO</name>
<evidence type="ECO:0000259" key="4">
    <source>
        <dbReference type="Pfam" id="PF25583"/>
    </source>
</evidence>
<dbReference type="PROSITE" id="PS52050">
    <property type="entry name" value="WYL"/>
    <property type="match status" value="1"/>
</dbReference>
<dbReference type="RefSeq" id="WP_228393256.1">
    <property type="nucleotide sequence ID" value="NZ_BAAAIK010000010.1"/>
</dbReference>
<dbReference type="AlphaFoldDB" id="A0A542YSX7"/>
<feature type="region of interest" description="Disordered" evidence="1">
    <location>
        <begin position="319"/>
        <end position="338"/>
    </location>
</feature>
<dbReference type="InterPro" id="IPR057727">
    <property type="entry name" value="WCX_dom"/>
</dbReference>
<organism evidence="5 6">
    <name type="scientific">Ornithinicoccus hortensis</name>
    <dbReference type="NCBI Taxonomy" id="82346"/>
    <lineage>
        <taxon>Bacteria</taxon>
        <taxon>Bacillati</taxon>
        <taxon>Actinomycetota</taxon>
        <taxon>Actinomycetes</taxon>
        <taxon>Micrococcales</taxon>
        <taxon>Intrasporangiaceae</taxon>
        <taxon>Ornithinicoccus</taxon>
    </lineage>
</organism>
<dbReference type="InterPro" id="IPR051534">
    <property type="entry name" value="CBASS_pafABC_assoc_protein"/>
</dbReference>
<dbReference type="PANTHER" id="PTHR34580">
    <property type="match status" value="1"/>
</dbReference>
<feature type="domain" description="PafC HTH" evidence="3">
    <location>
        <begin position="10"/>
        <end position="124"/>
    </location>
</feature>
<dbReference type="PIRSF" id="PIRSF016838">
    <property type="entry name" value="PafC"/>
    <property type="match status" value="1"/>
</dbReference>
<feature type="compositionally biased region" description="Low complexity" evidence="1">
    <location>
        <begin position="322"/>
        <end position="338"/>
    </location>
</feature>
<comment type="caution">
    <text evidence="5">The sequence shown here is derived from an EMBL/GenBank/DDBJ whole genome shotgun (WGS) entry which is preliminary data.</text>
</comment>
<dbReference type="Pfam" id="PF19187">
    <property type="entry name" value="HTH_PafC"/>
    <property type="match status" value="1"/>
</dbReference>
<dbReference type="InterPro" id="IPR043839">
    <property type="entry name" value="PafC_HTH"/>
</dbReference>
<sequence>MSRTFETATDRLGRLLTMVPWLLTRQGIDIGEAAVQFGVSQKQIVDDLELLFVCGTPGHMPDDLIEASWEDGRVHLGNADTIARPLRLGRDEALALIVALRALAEVPGIEERDAIDRALAKLEQASGEAGQASAQVRIDIDTDEHEQRVLGLVRDAVERWRRVHLCYLVASRDESTERDVDPMRVLSIDGRWYLEAWCHRAEDVRMFRLDRVQEATVLDVDGTPPVQARPREVTSGVFQASPEDVVVELELAPRAAWVAENFPVESAEHRDDGSARVVLRAADPAWVVRLVWRLGGAATVLAPPSLVETIRQGAAAALDGYPDGPAAAGQPTTGPAGE</sequence>
<dbReference type="Proteomes" id="UP000319516">
    <property type="component" value="Unassembled WGS sequence"/>
</dbReference>
<evidence type="ECO:0000259" key="2">
    <source>
        <dbReference type="Pfam" id="PF13280"/>
    </source>
</evidence>
<reference evidence="5 6" key="1">
    <citation type="submission" date="2019-06" db="EMBL/GenBank/DDBJ databases">
        <title>Sequencing the genomes of 1000 actinobacteria strains.</title>
        <authorList>
            <person name="Klenk H.-P."/>
        </authorList>
    </citation>
    <scope>NUCLEOTIDE SEQUENCE [LARGE SCALE GENOMIC DNA]</scope>
    <source>
        <strain evidence="5 6">DSM 12335</strain>
    </source>
</reference>
<gene>
    <name evidence="5" type="ORF">FB467_2340</name>
</gene>